<dbReference type="AlphaFoldDB" id="A0A9N9MEV0"/>
<name>A0A9N9MEV0_9CUCU</name>
<protein>
    <recommendedName>
        <fullName evidence="3">DUF4817 domain-containing protein</fullName>
    </recommendedName>
</protein>
<dbReference type="EMBL" id="OU892277">
    <property type="protein sequence ID" value="CAG9760341.1"/>
    <property type="molecule type" value="Genomic_DNA"/>
</dbReference>
<dbReference type="OrthoDB" id="6753189at2759"/>
<keyword evidence="2" id="KW-1185">Reference proteome</keyword>
<dbReference type="Proteomes" id="UP001152799">
    <property type="component" value="Chromosome 1"/>
</dbReference>
<proteinExistence type="predicted"/>
<reference evidence="1" key="1">
    <citation type="submission" date="2022-01" db="EMBL/GenBank/DDBJ databases">
        <authorList>
            <person name="King R."/>
        </authorList>
    </citation>
    <scope>NUCLEOTIDE SEQUENCE</scope>
</reference>
<evidence type="ECO:0008006" key="3">
    <source>
        <dbReference type="Google" id="ProtNLM"/>
    </source>
</evidence>
<gene>
    <name evidence="1" type="ORF">CEUTPL_LOCUS1077</name>
</gene>
<evidence type="ECO:0000313" key="1">
    <source>
        <dbReference type="EMBL" id="CAG9760341.1"/>
    </source>
</evidence>
<organism evidence="1 2">
    <name type="scientific">Ceutorhynchus assimilis</name>
    <name type="common">cabbage seed weevil</name>
    <dbReference type="NCBI Taxonomy" id="467358"/>
    <lineage>
        <taxon>Eukaryota</taxon>
        <taxon>Metazoa</taxon>
        <taxon>Ecdysozoa</taxon>
        <taxon>Arthropoda</taxon>
        <taxon>Hexapoda</taxon>
        <taxon>Insecta</taxon>
        <taxon>Pterygota</taxon>
        <taxon>Neoptera</taxon>
        <taxon>Endopterygota</taxon>
        <taxon>Coleoptera</taxon>
        <taxon>Polyphaga</taxon>
        <taxon>Cucujiformia</taxon>
        <taxon>Curculionidae</taxon>
        <taxon>Ceutorhynchinae</taxon>
        <taxon>Ceutorhynchus</taxon>
    </lineage>
</organism>
<sequence length="127" mass="13871">MEHYFYAKLADMHMIYGEAGGNGRRAERLYAERFPESHQPSHVIFVWIHGRLRESGSGQCLGGAGRPFAVRRAEFEEAVLHHVEDNPSISVRAIASAMGAAPCPVGGLSGSNNYTRTICYESKACSG</sequence>
<accession>A0A9N9MEV0</accession>
<evidence type="ECO:0000313" key="2">
    <source>
        <dbReference type="Proteomes" id="UP001152799"/>
    </source>
</evidence>